<comment type="catalytic activity">
    <reaction evidence="4">
        <text>ATP + H2O = ADP + phosphate + H(+)</text>
        <dbReference type="Rhea" id="RHEA:13065"/>
        <dbReference type="ChEBI" id="CHEBI:15377"/>
        <dbReference type="ChEBI" id="CHEBI:15378"/>
        <dbReference type="ChEBI" id="CHEBI:30616"/>
        <dbReference type="ChEBI" id="CHEBI:43474"/>
        <dbReference type="ChEBI" id="CHEBI:456216"/>
        <dbReference type="EC" id="3.6.4.13"/>
    </reaction>
</comment>
<dbReference type="SUPFAM" id="SSF81606">
    <property type="entry name" value="PP2C-like"/>
    <property type="match status" value="1"/>
</dbReference>
<comment type="domain">
    <text evidence="4">The Q motif is unique to and characteristic of the DEAD box family of RNA helicases and controls ATP binding and hydrolysis.</text>
</comment>
<organism evidence="6 7">
    <name type="scientific">Striga asiatica</name>
    <name type="common">Asiatic witchweed</name>
    <name type="synonym">Buchnera asiatica</name>
    <dbReference type="NCBI Taxonomy" id="4170"/>
    <lineage>
        <taxon>Eukaryota</taxon>
        <taxon>Viridiplantae</taxon>
        <taxon>Streptophyta</taxon>
        <taxon>Embryophyta</taxon>
        <taxon>Tracheophyta</taxon>
        <taxon>Spermatophyta</taxon>
        <taxon>Magnoliopsida</taxon>
        <taxon>eudicotyledons</taxon>
        <taxon>Gunneridae</taxon>
        <taxon>Pentapetalae</taxon>
        <taxon>asterids</taxon>
        <taxon>lamiids</taxon>
        <taxon>Lamiales</taxon>
        <taxon>Orobanchaceae</taxon>
        <taxon>Buchnereae</taxon>
        <taxon>Striga</taxon>
    </lineage>
</organism>
<dbReference type="GO" id="GO:0016787">
    <property type="term" value="F:hydrolase activity"/>
    <property type="evidence" value="ECO:0007669"/>
    <property type="project" value="UniProtKB-KW"/>
</dbReference>
<dbReference type="InterPro" id="IPR036457">
    <property type="entry name" value="PPM-type-like_dom_sf"/>
</dbReference>
<dbReference type="AlphaFoldDB" id="A0A5A7PB10"/>
<dbReference type="Proteomes" id="UP000325081">
    <property type="component" value="Unassembled WGS sequence"/>
</dbReference>
<dbReference type="EC" id="3.6.4.13" evidence="4"/>
<dbReference type="PANTHER" id="PTHR24031">
    <property type="entry name" value="RNA HELICASE"/>
    <property type="match status" value="1"/>
</dbReference>
<dbReference type="InterPro" id="IPR011545">
    <property type="entry name" value="DEAD/DEAH_box_helicase_dom"/>
</dbReference>
<comment type="function">
    <text evidence="4">RNA helicase.</text>
</comment>
<dbReference type="GO" id="GO:0003723">
    <property type="term" value="F:RNA binding"/>
    <property type="evidence" value="ECO:0007669"/>
    <property type="project" value="UniProtKB-UniRule"/>
</dbReference>
<keyword evidence="3 4" id="KW-0067">ATP-binding</keyword>
<dbReference type="Pfam" id="PF00270">
    <property type="entry name" value="DEAD"/>
    <property type="match status" value="1"/>
</dbReference>
<evidence type="ECO:0000256" key="2">
    <source>
        <dbReference type="ARBA" id="ARBA00022801"/>
    </source>
</evidence>
<dbReference type="OrthoDB" id="196131at2759"/>
<evidence type="ECO:0000256" key="4">
    <source>
        <dbReference type="RuleBase" id="RU365068"/>
    </source>
</evidence>
<dbReference type="EMBL" id="BKCP01004224">
    <property type="protein sequence ID" value="GER29698.1"/>
    <property type="molecule type" value="Genomic_DNA"/>
</dbReference>
<comment type="similarity">
    <text evidence="4">Belongs to the DEAD box helicase family.</text>
</comment>
<evidence type="ECO:0000313" key="6">
    <source>
        <dbReference type="EMBL" id="GER29698.1"/>
    </source>
</evidence>
<feature type="domain" description="DEAD/DEAH-box helicase" evidence="5">
    <location>
        <begin position="123"/>
        <end position="182"/>
    </location>
</feature>
<accession>A0A5A7PB10</accession>
<evidence type="ECO:0000256" key="1">
    <source>
        <dbReference type="ARBA" id="ARBA00022741"/>
    </source>
</evidence>
<evidence type="ECO:0000259" key="5">
    <source>
        <dbReference type="Pfam" id="PF00270"/>
    </source>
</evidence>
<reference evidence="7" key="1">
    <citation type="journal article" date="2019" name="Curr. Biol.">
        <title>Genome Sequence of Striga asiatica Provides Insight into the Evolution of Plant Parasitism.</title>
        <authorList>
            <person name="Yoshida S."/>
            <person name="Kim S."/>
            <person name="Wafula E.K."/>
            <person name="Tanskanen J."/>
            <person name="Kim Y.M."/>
            <person name="Honaas L."/>
            <person name="Yang Z."/>
            <person name="Spallek T."/>
            <person name="Conn C.E."/>
            <person name="Ichihashi Y."/>
            <person name="Cheong K."/>
            <person name="Cui S."/>
            <person name="Der J.P."/>
            <person name="Gundlach H."/>
            <person name="Jiao Y."/>
            <person name="Hori C."/>
            <person name="Ishida J.K."/>
            <person name="Kasahara H."/>
            <person name="Kiba T."/>
            <person name="Kim M.S."/>
            <person name="Koo N."/>
            <person name="Laohavisit A."/>
            <person name="Lee Y.H."/>
            <person name="Lumba S."/>
            <person name="McCourt P."/>
            <person name="Mortimer J.C."/>
            <person name="Mutuku J.M."/>
            <person name="Nomura T."/>
            <person name="Sasaki-Sekimoto Y."/>
            <person name="Seto Y."/>
            <person name="Wang Y."/>
            <person name="Wakatake T."/>
            <person name="Sakakibara H."/>
            <person name="Demura T."/>
            <person name="Yamaguchi S."/>
            <person name="Yoneyama K."/>
            <person name="Manabe R.I."/>
            <person name="Nelson D.C."/>
            <person name="Schulman A.H."/>
            <person name="Timko M.P."/>
            <person name="dePamphilis C.W."/>
            <person name="Choi D."/>
            <person name="Shirasu K."/>
        </authorList>
    </citation>
    <scope>NUCLEOTIDE SEQUENCE [LARGE SCALE GENOMIC DNA]</scope>
    <source>
        <strain evidence="7">cv. UVA1</strain>
    </source>
</reference>
<keyword evidence="2 4" id="KW-0378">Hydrolase</keyword>
<protein>
    <recommendedName>
        <fullName evidence="4">ATP-dependent RNA helicase</fullName>
        <ecNumber evidence="4">3.6.4.13</ecNumber>
    </recommendedName>
</protein>
<evidence type="ECO:0000256" key="3">
    <source>
        <dbReference type="ARBA" id="ARBA00022840"/>
    </source>
</evidence>
<sequence length="478" mass="54577">MGSFRPSNVWPNLVAKLDCQPLMLTSEEQLKLVRKNAHQRALQLVTRTYSLLSRNWSRARCTVGWSLETECPAFPHYVIEEHVRRVRKSGIHSSGFKDFLLKPELLRATVYQYYHSTSEKLNVQHECIPQEILGMDVICQAKAGMGKTAVFVLSTLQQIEPIPGQFAALVLCRTRELAYQKLILALLIVNSDVLVILRVKKMMGVFFHLGRGRHPGNWCVQGALHRGAELIDDMLDVVRKERRRLPSRFKRGQTQSIFNLQFSPSMYQLLIIWGKKKEKNQWYKSFMDIAFTDIACCVLPSLAPSFLYNVQDGAVLSAIFDESFPFKLSKEALLSANRDIDASFCKVKFMYLMMYYTCFIICTDENIYIVKDASKYNINYGTTATVVVVLLADNQMLVANLGDRKAFFVFSTVCRVARDKRADGVSSSLKEYHHLKSMASNGLTYLFTKKLTNDHHPYRHDENPGLNLLEAISRSGLV</sequence>
<dbReference type="Gene3D" id="3.60.40.10">
    <property type="entry name" value="PPM-type phosphatase domain"/>
    <property type="match status" value="1"/>
</dbReference>
<gene>
    <name evidence="6" type="ORF">STAS_05591</name>
</gene>
<dbReference type="Gene3D" id="3.40.50.300">
    <property type="entry name" value="P-loop containing nucleotide triphosphate hydrolases"/>
    <property type="match status" value="1"/>
</dbReference>
<name>A0A5A7PB10_STRAF</name>
<keyword evidence="4 6" id="KW-0347">Helicase</keyword>
<comment type="caution">
    <text evidence="6">The sequence shown here is derived from an EMBL/GenBank/DDBJ whole genome shotgun (WGS) entry which is preliminary data.</text>
</comment>
<dbReference type="SUPFAM" id="SSF52540">
    <property type="entry name" value="P-loop containing nucleoside triphosphate hydrolases"/>
    <property type="match status" value="1"/>
</dbReference>
<dbReference type="GO" id="GO:0003724">
    <property type="term" value="F:RNA helicase activity"/>
    <property type="evidence" value="ECO:0007669"/>
    <property type="project" value="UniProtKB-EC"/>
</dbReference>
<dbReference type="GO" id="GO:0005524">
    <property type="term" value="F:ATP binding"/>
    <property type="evidence" value="ECO:0007669"/>
    <property type="project" value="UniProtKB-UniRule"/>
</dbReference>
<dbReference type="InterPro" id="IPR027417">
    <property type="entry name" value="P-loop_NTPase"/>
</dbReference>
<keyword evidence="7" id="KW-1185">Reference proteome</keyword>
<proteinExistence type="inferred from homology"/>
<keyword evidence="4" id="KW-0694">RNA-binding</keyword>
<keyword evidence="1 4" id="KW-0547">Nucleotide-binding</keyword>
<evidence type="ECO:0000313" key="7">
    <source>
        <dbReference type="Proteomes" id="UP000325081"/>
    </source>
</evidence>